<proteinExistence type="predicted"/>
<evidence type="ECO:0000259" key="1">
    <source>
        <dbReference type="Pfam" id="PF07705"/>
    </source>
</evidence>
<dbReference type="EMBL" id="PDHS01000588">
    <property type="protein sequence ID" value="MQM32663.1"/>
    <property type="molecule type" value="Genomic_DNA"/>
</dbReference>
<evidence type="ECO:0000313" key="2">
    <source>
        <dbReference type="EMBL" id="MQM32663.1"/>
    </source>
</evidence>
<dbReference type="InterPro" id="IPR013783">
    <property type="entry name" value="Ig-like_fold"/>
</dbReference>
<accession>A0A6A7RYV3</accession>
<feature type="non-terminal residue" evidence="2">
    <location>
        <position position="530"/>
    </location>
</feature>
<dbReference type="Gene3D" id="2.60.40.10">
    <property type="entry name" value="Immunoglobulins"/>
    <property type="match status" value="4"/>
</dbReference>
<dbReference type="Proteomes" id="UP000342300">
    <property type="component" value="Unassembled WGS sequence"/>
</dbReference>
<dbReference type="InterPro" id="IPR011635">
    <property type="entry name" value="CARDB"/>
</dbReference>
<dbReference type="Pfam" id="PF07705">
    <property type="entry name" value="CARDB"/>
    <property type="match status" value="1"/>
</dbReference>
<comment type="caution">
    <text evidence="2">The sequence shown here is derived from an EMBL/GenBank/DDBJ whole genome shotgun (WGS) entry which is preliminary data.</text>
</comment>
<protein>
    <recommendedName>
        <fullName evidence="1">CARDB domain-containing protein</fullName>
    </recommendedName>
</protein>
<name>A0A6A7RYV3_9PROT</name>
<feature type="domain" description="CARDB" evidence="1">
    <location>
        <begin position="177"/>
        <end position="289"/>
    </location>
</feature>
<feature type="non-terminal residue" evidence="2">
    <location>
        <position position="1"/>
    </location>
</feature>
<evidence type="ECO:0000313" key="3">
    <source>
        <dbReference type="Proteomes" id="UP000342300"/>
    </source>
</evidence>
<dbReference type="AlphaFoldDB" id="A0A6A7RYV3"/>
<gene>
    <name evidence="2" type="ORF">CRU78_20105</name>
</gene>
<organism evidence="2 3">
    <name type="scientific">Candidatus Accumulibacter phosphatis</name>
    <dbReference type="NCBI Taxonomy" id="327160"/>
    <lineage>
        <taxon>Bacteria</taxon>
        <taxon>Pseudomonadati</taxon>
        <taxon>Pseudomonadota</taxon>
        <taxon>Betaproteobacteria</taxon>
        <taxon>Candidatus Accumulibacter</taxon>
    </lineage>
</organism>
<sequence>EVVLPEGISGTHYLNVRTGGPFEFVFTDNNSGHSLALPVELSRSPDLQVESLVAPASAQEGALIDVSWSVVNQGDADANGSWVDSLWLLPASGSGQPIALGSFSHQRSLAAGTRYTRTEQLRLPTKVEGLYRLKLITNARLGESNESGEQIYEHGEARNNNSLLAAATTAIELNTRADLRVASVIVPEQITAGTATAIRFTIGNFGAALANGRWTDKIYLSLDGTLSGDDRLLGEVANAGALAPGESYASETALLDIPIRLRGDAYLIVVADGSFKLDEYPNDANNAYAAHFTVNAVPFADLVTSAVVAPDQAVHGASIEVRYQVSNHGSATTRGDSAALDRWTDTVWLARDKLRPGAHKGDLLLSSFTHVGHLGVGDSYLASVRVSLPDALASGEYFLSVWSDTYDVILEDTLATNINADDPSQIDNNNYQARAISVLGTTPPDLQVSELVAPATVASGASYSFSYRVENRGDAFNGSWTDSVYLADSADWQTASEVWHLADYAQTRSLGFGEGYSVSQTLQLAPWIKG</sequence>
<reference evidence="2 3" key="1">
    <citation type="submission" date="2017-09" db="EMBL/GenBank/DDBJ databases">
        <title>Metagenomic Analysis Reveals Denitrifying Candidatus Accumulibacter and Flanking Population as a Source of N2O.</title>
        <authorList>
            <person name="Gao H."/>
            <person name="Mao Y."/>
            <person name="Zhao X."/>
            <person name="Liu W.-T."/>
            <person name="Zhang T."/>
            <person name="Wells G."/>
        </authorList>
    </citation>
    <scope>NUCLEOTIDE SEQUENCE [LARGE SCALE GENOMIC DNA]</scope>
    <source>
        <strain evidence="2">CANDO_2_IC</strain>
    </source>
</reference>